<dbReference type="PROSITE" id="PS50850">
    <property type="entry name" value="MFS"/>
    <property type="match status" value="1"/>
</dbReference>
<gene>
    <name evidence="7" type="ORF">HYALB_00003040</name>
</gene>
<dbReference type="SUPFAM" id="SSF103473">
    <property type="entry name" value="MFS general substrate transporter"/>
    <property type="match status" value="1"/>
</dbReference>
<keyword evidence="3 5" id="KW-1133">Transmembrane helix</keyword>
<feature type="domain" description="Major facilitator superfamily (MFS) profile" evidence="6">
    <location>
        <begin position="66"/>
        <end position="214"/>
    </location>
</feature>
<evidence type="ECO:0000256" key="3">
    <source>
        <dbReference type="ARBA" id="ARBA00022989"/>
    </source>
</evidence>
<dbReference type="PANTHER" id="PTHR23502:SF163">
    <property type="entry name" value="MAJOR FACILITATOR SUPERFAMILY (MFS) PROFILE DOMAIN-CONTAINING PROTEIN"/>
    <property type="match status" value="1"/>
</dbReference>
<keyword evidence="8" id="KW-1185">Reference proteome</keyword>
<evidence type="ECO:0000256" key="1">
    <source>
        <dbReference type="ARBA" id="ARBA00004141"/>
    </source>
</evidence>
<keyword evidence="2 5" id="KW-0812">Transmembrane</keyword>
<dbReference type="Proteomes" id="UP000701801">
    <property type="component" value="Unassembled WGS sequence"/>
</dbReference>
<dbReference type="GO" id="GO:0016020">
    <property type="term" value="C:membrane"/>
    <property type="evidence" value="ECO:0007669"/>
    <property type="project" value="UniProtKB-SubCell"/>
</dbReference>
<organism evidence="7 8">
    <name type="scientific">Hymenoscyphus albidus</name>
    <dbReference type="NCBI Taxonomy" id="595503"/>
    <lineage>
        <taxon>Eukaryota</taxon>
        <taxon>Fungi</taxon>
        <taxon>Dikarya</taxon>
        <taxon>Ascomycota</taxon>
        <taxon>Pezizomycotina</taxon>
        <taxon>Leotiomycetes</taxon>
        <taxon>Helotiales</taxon>
        <taxon>Helotiaceae</taxon>
        <taxon>Hymenoscyphus</taxon>
    </lineage>
</organism>
<keyword evidence="4 5" id="KW-0472">Membrane</keyword>
<dbReference type="InterPro" id="IPR011701">
    <property type="entry name" value="MFS"/>
</dbReference>
<evidence type="ECO:0000313" key="8">
    <source>
        <dbReference type="Proteomes" id="UP000701801"/>
    </source>
</evidence>
<comment type="subcellular location">
    <subcellularLocation>
        <location evidence="1">Membrane</location>
        <topology evidence="1">Multi-pass membrane protein</topology>
    </subcellularLocation>
</comment>
<name>A0A9N9LUJ2_9HELO</name>
<proteinExistence type="predicted"/>
<dbReference type="AlphaFoldDB" id="A0A9N9LUJ2"/>
<dbReference type="EMBL" id="CAJVRM010000485">
    <property type="protein sequence ID" value="CAG8981469.1"/>
    <property type="molecule type" value="Genomic_DNA"/>
</dbReference>
<feature type="transmembrane region" description="Helical" evidence="5">
    <location>
        <begin position="133"/>
        <end position="159"/>
    </location>
</feature>
<evidence type="ECO:0000256" key="5">
    <source>
        <dbReference type="SAM" id="Phobius"/>
    </source>
</evidence>
<feature type="transmembrane region" description="Helical" evidence="5">
    <location>
        <begin position="64"/>
        <end position="83"/>
    </location>
</feature>
<feature type="transmembrane region" description="Helical" evidence="5">
    <location>
        <begin position="189"/>
        <end position="209"/>
    </location>
</feature>
<dbReference type="PANTHER" id="PTHR23502">
    <property type="entry name" value="MAJOR FACILITATOR SUPERFAMILY"/>
    <property type="match status" value="1"/>
</dbReference>
<dbReference type="Gene3D" id="1.20.1250.20">
    <property type="entry name" value="MFS general substrate transporter like domains"/>
    <property type="match status" value="1"/>
</dbReference>
<comment type="caution">
    <text evidence="7">The sequence shown here is derived from an EMBL/GenBank/DDBJ whole genome shotgun (WGS) entry which is preliminary data.</text>
</comment>
<evidence type="ECO:0000256" key="2">
    <source>
        <dbReference type="ARBA" id="ARBA00022692"/>
    </source>
</evidence>
<evidence type="ECO:0000256" key="4">
    <source>
        <dbReference type="ARBA" id="ARBA00023136"/>
    </source>
</evidence>
<feature type="transmembrane region" description="Helical" evidence="5">
    <location>
        <begin position="103"/>
        <end position="121"/>
    </location>
</feature>
<dbReference type="InterPro" id="IPR036259">
    <property type="entry name" value="MFS_trans_sf"/>
</dbReference>
<dbReference type="OrthoDB" id="5296287at2759"/>
<dbReference type="Pfam" id="PF07690">
    <property type="entry name" value="MFS_1"/>
    <property type="match status" value="1"/>
</dbReference>
<evidence type="ECO:0000313" key="7">
    <source>
        <dbReference type="EMBL" id="CAG8981469.1"/>
    </source>
</evidence>
<reference evidence="7" key="1">
    <citation type="submission" date="2021-07" db="EMBL/GenBank/DDBJ databases">
        <authorList>
            <person name="Durling M."/>
        </authorList>
    </citation>
    <scope>NUCLEOTIDE SEQUENCE</scope>
</reference>
<dbReference type="GO" id="GO:0022857">
    <property type="term" value="F:transmembrane transporter activity"/>
    <property type="evidence" value="ECO:0007669"/>
    <property type="project" value="InterPro"/>
</dbReference>
<sequence length="214" mass="22655">MTMKEMGTFEPLSEIARIDTEKNISVVQKKQAGSNGGTDVDVQSNVEPPVEISLPQTWSKPRKWCTVLIIGLLSLMVAIALVINAPVSDAISGEFDNHSGFLSVFYITVPNLGQVLGALYVGPSSERFGRVPIIHGFTALWLIFTMVGGFSTSIAQIIAFRFLTGATISSINLNPAIAGDLFAPTERGVALSIAGIMPLAGSAIGPIIGPRPKC</sequence>
<dbReference type="InterPro" id="IPR020846">
    <property type="entry name" value="MFS_dom"/>
</dbReference>
<protein>
    <recommendedName>
        <fullName evidence="6">Major facilitator superfamily (MFS) profile domain-containing protein</fullName>
    </recommendedName>
</protein>
<evidence type="ECO:0000259" key="6">
    <source>
        <dbReference type="PROSITE" id="PS50850"/>
    </source>
</evidence>
<accession>A0A9N9LUJ2</accession>